<dbReference type="FunFam" id="2.20.70.10:FF:000019">
    <property type="entry name" value="Putative transcriptional coactivator YAP1"/>
    <property type="match status" value="1"/>
</dbReference>
<keyword evidence="8" id="KW-0965">Cell junction</keyword>
<accession>A0A226EVH2</accession>
<comment type="similarity">
    <text evidence="13">Belongs to the YAP1 family.</text>
</comment>
<comment type="subcellular location">
    <subcellularLocation>
        <location evidence="2">Cell junction</location>
    </subcellularLocation>
    <subcellularLocation>
        <location evidence="3">Cytoplasm</location>
    </subcellularLocation>
    <subcellularLocation>
        <location evidence="1">Nucleus</location>
    </subcellularLocation>
</comment>
<name>A0A226EVH2_FOLCA</name>
<evidence type="ECO:0000256" key="7">
    <source>
        <dbReference type="ARBA" id="ARBA00022737"/>
    </source>
</evidence>
<sequence length="423" mass="45675">MATGGSGGGLPNGQSHKNQVIHIRGDSDSELQALFDSVLAPNANRRPKQVPLRLRNLPDSFFNPPSIGSKSPSCSVSHSRENSVDSTLNPVRRSPLSTAGASHSRAHSSPATLEQTYSVAAALPGLSLSQSGSANNLSDDPLPPGWEQACTPEGQIYFINHITRSTTWEDPRKAQTQQILAAIGNGTGSLSSQANHSGNVIQAVGSAVGPLPEGWEQAITPEGEIYFIDHMNRTTSWFDPRIPMHLQRPQVLQHQINAAALAQASALAAASAAAISASSNVNTAVTSAAGTASLLNNNTSIQLSRQQEVRLQQLQLERERLKLRQQEIMQQMEKEQARLRQQNRLQQMEDGEIDPFLGGSMVNPSTPSSDFHSRQESADSGLGMGNSYSLPNTPEDFLSNMDDNMDTISGLFYPRVYYPSETE</sequence>
<keyword evidence="12" id="KW-0539">Nucleus</keyword>
<dbReference type="Gene3D" id="2.20.70.10">
    <property type="match status" value="2"/>
</dbReference>
<evidence type="ECO:0000313" key="17">
    <source>
        <dbReference type="EMBL" id="OXA60841.1"/>
    </source>
</evidence>
<evidence type="ECO:0000256" key="9">
    <source>
        <dbReference type="ARBA" id="ARBA00023015"/>
    </source>
</evidence>
<dbReference type="GO" id="GO:0005634">
    <property type="term" value="C:nucleus"/>
    <property type="evidence" value="ECO:0007669"/>
    <property type="project" value="UniProtKB-SubCell"/>
</dbReference>
<protein>
    <submittedName>
        <fullName evidence="17">Transcriptional coactivator YAP1</fullName>
    </submittedName>
</protein>
<keyword evidence="14" id="KW-0175">Coiled coil</keyword>
<dbReference type="GO" id="GO:0005737">
    <property type="term" value="C:cytoplasm"/>
    <property type="evidence" value="ECO:0007669"/>
    <property type="project" value="UniProtKB-SubCell"/>
</dbReference>
<evidence type="ECO:0000256" key="1">
    <source>
        <dbReference type="ARBA" id="ARBA00004123"/>
    </source>
</evidence>
<feature type="compositionally biased region" description="Polar residues" evidence="15">
    <location>
        <begin position="84"/>
        <end position="111"/>
    </location>
</feature>
<evidence type="ECO:0000256" key="6">
    <source>
        <dbReference type="ARBA" id="ARBA00022553"/>
    </source>
</evidence>
<evidence type="ECO:0000256" key="13">
    <source>
        <dbReference type="ARBA" id="ARBA00038057"/>
    </source>
</evidence>
<dbReference type="PANTHER" id="PTHR17616">
    <property type="entry name" value="YES-ASSOCIATED PROTEIN YAP1 FAMILY MEMBER"/>
    <property type="match status" value="1"/>
</dbReference>
<feature type="region of interest" description="Disordered" evidence="15">
    <location>
        <begin position="1"/>
        <end position="25"/>
    </location>
</feature>
<dbReference type="InterPro" id="IPR053819">
    <property type="entry name" value="TEADIR3_omega_loop"/>
</dbReference>
<keyword evidence="7" id="KW-0677">Repeat</keyword>
<evidence type="ECO:0000313" key="18">
    <source>
        <dbReference type="Proteomes" id="UP000198287"/>
    </source>
</evidence>
<evidence type="ECO:0000256" key="4">
    <source>
        <dbReference type="ARBA" id="ARBA00022490"/>
    </source>
</evidence>
<feature type="domain" description="WW" evidence="16">
    <location>
        <begin position="209"/>
        <end position="242"/>
    </location>
</feature>
<evidence type="ECO:0000256" key="8">
    <source>
        <dbReference type="ARBA" id="ARBA00022949"/>
    </source>
</evidence>
<dbReference type="CDD" id="cd22249">
    <property type="entry name" value="UDM1_RNF168_RNF169-like"/>
    <property type="match status" value="1"/>
</dbReference>
<dbReference type="AlphaFoldDB" id="A0A226EVH2"/>
<dbReference type="FunFam" id="2.20.70.10:FF:000012">
    <property type="entry name" value="transcriptional coactivator YAP1 isoform X2"/>
    <property type="match status" value="1"/>
</dbReference>
<gene>
    <name evidence="17" type="ORF">Fcan01_04632</name>
</gene>
<dbReference type="PROSITE" id="PS50020">
    <property type="entry name" value="WW_DOMAIN_2"/>
    <property type="match status" value="2"/>
</dbReference>
<dbReference type="Gene3D" id="6.20.430.10">
    <property type="match status" value="1"/>
</dbReference>
<keyword evidence="5" id="KW-0678">Repressor</keyword>
<feature type="region of interest" description="Disordered" evidence="15">
    <location>
        <begin position="61"/>
        <end position="111"/>
    </location>
</feature>
<evidence type="ECO:0000256" key="11">
    <source>
        <dbReference type="ARBA" id="ARBA00023163"/>
    </source>
</evidence>
<keyword evidence="6" id="KW-0597">Phosphoprotein</keyword>
<dbReference type="OrthoDB" id="2020426at2759"/>
<dbReference type="GO" id="GO:0070161">
    <property type="term" value="C:anchoring junction"/>
    <property type="evidence" value="ECO:0007669"/>
    <property type="project" value="UniProtKB-SubCell"/>
</dbReference>
<feature type="domain" description="WW" evidence="16">
    <location>
        <begin position="140"/>
        <end position="173"/>
    </location>
</feature>
<dbReference type="InterPro" id="IPR036020">
    <property type="entry name" value="WW_dom_sf"/>
</dbReference>
<dbReference type="SUPFAM" id="SSF51045">
    <property type="entry name" value="WW domain"/>
    <property type="match status" value="2"/>
</dbReference>
<evidence type="ECO:0000256" key="14">
    <source>
        <dbReference type="SAM" id="Coils"/>
    </source>
</evidence>
<keyword evidence="4" id="KW-0963">Cytoplasm</keyword>
<dbReference type="GO" id="GO:0035329">
    <property type="term" value="P:hippo signaling"/>
    <property type="evidence" value="ECO:0007669"/>
    <property type="project" value="TreeGrafter"/>
</dbReference>
<dbReference type="InterPro" id="IPR051583">
    <property type="entry name" value="YAP1"/>
</dbReference>
<evidence type="ECO:0000259" key="16">
    <source>
        <dbReference type="PROSITE" id="PS50020"/>
    </source>
</evidence>
<dbReference type="Pfam" id="PF00397">
    <property type="entry name" value="WW"/>
    <property type="match status" value="2"/>
</dbReference>
<reference evidence="17 18" key="1">
    <citation type="submission" date="2015-12" db="EMBL/GenBank/DDBJ databases">
        <title>The genome of Folsomia candida.</title>
        <authorList>
            <person name="Faddeeva A."/>
            <person name="Derks M.F."/>
            <person name="Anvar Y."/>
            <person name="Smit S."/>
            <person name="Van Straalen N."/>
            <person name="Roelofs D."/>
        </authorList>
    </citation>
    <scope>NUCLEOTIDE SEQUENCE [LARGE SCALE GENOMIC DNA]</scope>
    <source>
        <strain evidence="17 18">VU population</strain>
        <tissue evidence="17">Whole body</tissue>
    </source>
</reference>
<evidence type="ECO:0000256" key="3">
    <source>
        <dbReference type="ARBA" id="ARBA00004496"/>
    </source>
</evidence>
<dbReference type="EMBL" id="LNIX01000002">
    <property type="protein sequence ID" value="OXA60841.1"/>
    <property type="molecule type" value="Genomic_DNA"/>
</dbReference>
<dbReference type="OMA" id="IIHPRAN"/>
<evidence type="ECO:0000256" key="12">
    <source>
        <dbReference type="ARBA" id="ARBA00023242"/>
    </source>
</evidence>
<keyword evidence="10" id="KW-0010">Activator</keyword>
<organism evidence="17 18">
    <name type="scientific">Folsomia candida</name>
    <name type="common">Springtail</name>
    <dbReference type="NCBI Taxonomy" id="158441"/>
    <lineage>
        <taxon>Eukaryota</taxon>
        <taxon>Metazoa</taxon>
        <taxon>Ecdysozoa</taxon>
        <taxon>Arthropoda</taxon>
        <taxon>Hexapoda</taxon>
        <taxon>Collembola</taxon>
        <taxon>Entomobryomorpha</taxon>
        <taxon>Isotomoidea</taxon>
        <taxon>Isotomidae</taxon>
        <taxon>Proisotominae</taxon>
        <taxon>Folsomia</taxon>
    </lineage>
</organism>
<comment type="caution">
    <text evidence="17">The sequence shown here is derived from an EMBL/GenBank/DDBJ whole genome shotgun (WGS) entry which is preliminary data.</text>
</comment>
<evidence type="ECO:0000256" key="10">
    <source>
        <dbReference type="ARBA" id="ARBA00023159"/>
    </source>
</evidence>
<dbReference type="InterPro" id="IPR001202">
    <property type="entry name" value="WW_dom"/>
</dbReference>
<dbReference type="CDD" id="cd00201">
    <property type="entry name" value="WW"/>
    <property type="match status" value="2"/>
</dbReference>
<dbReference type="PROSITE" id="PS01159">
    <property type="entry name" value="WW_DOMAIN_1"/>
    <property type="match status" value="2"/>
</dbReference>
<dbReference type="PANTHER" id="PTHR17616:SF8">
    <property type="entry name" value="TRANSCRIPTIONAL COACTIVATOR YORKIE"/>
    <property type="match status" value="1"/>
</dbReference>
<dbReference type="STRING" id="158441.A0A226EVH2"/>
<keyword evidence="11" id="KW-0804">Transcription</keyword>
<evidence type="ECO:0000256" key="15">
    <source>
        <dbReference type="SAM" id="MobiDB-lite"/>
    </source>
</evidence>
<feature type="compositionally biased region" description="Polar residues" evidence="15">
    <location>
        <begin position="66"/>
        <end position="77"/>
    </location>
</feature>
<dbReference type="GO" id="GO:0045944">
    <property type="term" value="P:positive regulation of transcription by RNA polymerase II"/>
    <property type="evidence" value="ECO:0007669"/>
    <property type="project" value="TreeGrafter"/>
</dbReference>
<evidence type="ECO:0000256" key="5">
    <source>
        <dbReference type="ARBA" id="ARBA00022491"/>
    </source>
</evidence>
<dbReference type="Pfam" id="PF15238">
    <property type="entry name" value="TEADIR3"/>
    <property type="match status" value="1"/>
</dbReference>
<dbReference type="GO" id="GO:0003713">
    <property type="term" value="F:transcription coactivator activity"/>
    <property type="evidence" value="ECO:0007669"/>
    <property type="project" value="TreeGrafter"/>
</dbReference>
<evidence type="ECO:0000256" key="2">
    <source>
        <dbReference type="ARBA" id="ARBA00004282"/>
    </source>
</evidence>
<keyword evidence="9" id="KW-0805">Transcription regulation</keyword>
<dbReference type="SMART" id="SM00456">
    <property type="entry name" value="WW"/>
    <property type="match status" value="2"/>
</dbReference>
<dbReference type="Proteomes" id="UP000198287">
    <property type="component" value="Unassembled WGS sequence"/>
</dbReference>
<proteinExistence type="inferred from homology"/>
<keyword evidence="18" id="KW-1185">Reference proteome</keyword>
<feature type="compositionally biased region" description="Gly residues" evidence="15">
    <location>
        <begin position="1"/>
        <end position="11"/>
    </location>
</feature>
<feature type="coiled-coil region" evidence="14">
    <location>
        <begin position="304"/>
        <end position="349"/>
    </location>
</feature>
<feature type="region of interest" description="Disordered" evidence="15">
    <location>
        <begin position="356"/>
        <end position="388"/>
    </location>
</feature>